<dbReference type="RefSeq" id="WP_317712860.1">
    <property type="nucleotide sequence ID" value="NZ_JAWLUM010000001.1"/>
</dbReference>
<name>A0ABU4ERN0_WILMA</name>
<evidence type="ECO:0000256" key="3">
    <source>
        <dbReference type="ARBA" id="ARBA00022448"/>
    </source>
</evidence>
<comment type="subcellular location">
    <subcellularLocation>
        <location evidence="1">Cell membrane</location>
        <topology evidence="1">Multi-pass membrane protein</topology>
    </subcellularLocation>
</comment>
<feature type="transmembrane region" description="Helical" evidence="9">
    <location>
        <begin position="245"/>
        <end position="265"/>
    </location>
</feature>
<feature type="non-terminal residue" evidence="11">
    <location>
        <position position="1"/>
    </location>
</feature>
<dbReference type="PROSITE" id="PS00216">
    <property type="entry name" value="SUGAR_TRANSPORT_1"/>
    <property type="match status" value="1"/>
</dbReference>
<evidence type="ECO:0000313" key="12">
    <source>
        <dbReference type="Proteomes" id="UP001185792"/>
    </source>
</evidence>
<evidence type="ECO:0000256" key="2">
    <source>
        <dbReference type="ARBA" id="ARBA00008240"/>
    </source>
</evidence>
<organism evidence="11 12">
    <name type="scientific">Williamsia marianensis</name>
    <dbReference type="NCBI Taxonomy" id="85044"/>
    <lineage>
        <taxon>Bacteria</taxon>
        <taxon>Bacillati</taxon>
        <taxon>Actinomycetota</taxon>
        <taxon>Actinomycetes</taxon>
        <taxon>Mycobacteriales</taxon>
        <taxon>Nocardiaceae</taxon>
        <taxon>Williamsia</taxon>
    </lineage>
</organism>
<comment type="similarity">
    <text evidence="2">Belongs to the major facilitator superfamily. Metabolite:H+ Symporter (MHS) family (TC 2.A.1.6) family.</text>
</comment>
<comment type="caution">
    <text evidence="11">The sequence shown here is derived from an EMBL/GenBank/DDBJ whole genome shotgun (WGS) entry which is preliminary data.</text>
</comment>
<dbReference type="InterPro" id="IPR020846">
    <property type="entry name" value="MFS_dom"/>
</dbReference>
<dbReference type="PANTHER" id="PTHR43528">
    <property type="entry name" value="ALPHA-KETOGLUTARATE PERMEASE"/>
    <property type="match status" value="1"/>
</dbReference>
<dbReference type="PROSITE" id="PS50850">
    <property type="entry name" value="MFS"/>
    <property type="match status" value="1"/>
</dbReference>
<evidence type="ECO:0000256" key="1">
    <source>
        <dbReference type="ARBA" id="ARBA00004651"/>
    </source>
</evidence>
<dbReference type="SUPFAM" id="SSF103473">
    <property type="entry name" value="MFS general substrate transporter"/>
    <property type="match status" value="1"/>
</dbReference>
<keyword evidence="6" id="KW-0769">Symport</keyword>
<gene>
    <name evidence="11" type="ORF">R4198_09415</name>
</gene>
<dbReference type="InterPro" id="IPR011701">
    <property type="entry name" value="MFS"/>
</dbReference>
<feature type="transmembrane region" description="Helical" evidence="9">
    <location>
        <begin position="56"/>
        <end position="78"/>
    </location>
</feature>
<feature type="transmembrane region" description="Helical" evidence="9">
    <location>
        <begin position="25"/>
        <end position="44"/>
    </location>
</feature>
<keyword evidence="4" id="KW-1003">Cell membrane</keyword>
<proteinExistence type="inferred from homology"/>
<feature type="transmembrane region" description="Helical" evidence="9">
    <location>
        <begin position="180"/>
        <end position="197"/>
    </location>
</feature>
<keyword evidence="8 9" id="KW-0472">Membrane</keyword>
<dbReference type="Gene3D" id="1.20.1250.20">
    <property type="entry name" value="MFS general substrate transporter like domains"/>
    <property type="match status" value="2"/>
</dbReference>
<feature type="transmembrane region" description="Helical" evidence="9">
    <location>
        <begin position="125"/>
        <end position="143"/>
    </location>
</feature>
<feature type="transmembrane region" description="Helical" evidence="9">
    <location>
        <begin position="90"/>
        <end position="113"/>
    </location>
</feature>
<dbReference type="EMBL" id="JAWLUM010000001">
    <property type="protein sequence ID" value="MDV7133914.1"/>
    <property type="molecule type" value="Genomic_DNA"/>
</dbReference>
<keyword evidence="7 9" id="KW-1133">Transmembrane helix</keyword>
<dbReference type="InterPro" id="IPR051084">
    <property type="entry name" value="H+-coupled_symporters"/>
</dbReference>
<keyword evidence="3" id="KW-0813">Transport</keyword>
<evidence type="ECO:0000256" key="4">
    <source>
        <dbReference type="ARBA" id="ARBA00022475"/>
    </source>
</evidence>
<dbReference type="InterPro" id="IPR036259">
    <property type="entry name" value="MFS_trans_sf"/>
</dbReference>
<evidence type="ECO:0000256" key="5">
    <source>
        <dbReference type="ARBA" id="ARBA00022692"/>
    </source>
</evidence>
<feature type="transmembrane region" description="Helical" evidence="9">
    <location>
        <begin position="337"/>
        <end position="355"/>
    </location>
</feature>
<feature type="transmembrane region" description="Helical" evidence="9">
    <location>
        <begin position="271"/>
        <end position="292"/>
    </location>
</feature>
<evidence type="ECO:0000256" key="6">
    <source>
        <dbReference type="ARBA" id="ARBA00022847"/>
    </source>
</evidence>
<dbReference type="Proteomes" id="UP001185792">
    <property type="component" value="Unassembled WGS sequence"/>
</dbReference>
<feature type="transmembrane region" description="Helical" evidence="9">
    <location>
        <begin position="217"/>
        <end position="238"/>
    </location>
</feature>
<evidence type="ECO:0000259" key="10">
    <source>
        <dbReference type="PROSITE" id="PS50850"/>
    </source>
</evidence>
<keyword evidence="12" id="KW-1185">Reference proteome</keyword>
<feature type="domain" description="Major facilitator superfamily (MFS) profile" evidence="10">
    <location>
        <begin position="1"/>
        <end position="362"/>
    </location>
</feature>
<reference evidence="11 12" key="1">
    <citation type="submission" date="2023-10" db="EMBL/GenBank/DDBJ databases">
        <title>Development of a sustainable strategy for remediation of hydrocarbon-contaminated territories based on the waste exchange concept.</title>
        <authorList>
            <person name="Krivoruchko A."/>
        </authorList>
    </citation>
    <scope>NUCLEOTIDE SEQUENCE [LARGE SCALE GENOMIC DNA]</scope>
    <source>
        <strain evidence="11 12">IEGM 1236</strain>
    </source>
</reference>
<keyword evidence="5 9" id="KW-0812">Transmembrane</keyword>
<evidence type="ECO:0000256" key="9">
    <source>
        <dbReference type="SAM" id="Phobius"/>
    </source>
</evidence>
<dbReference type="Pfam" id="PF07690">
    <property type="entry name" value="MFS_1"/>
    <property type="match status" value="1"/>
</dbReference>
<evidence type="ECO:0000256" key="7">
    <source>
        <dbReference type="ARBA" id="ARBA00022989"/>
    </source>
</evidence>
<protein>
    <submittedName>
        <fullName evidence="11">MFS transporter</fullName>
    </submittedName>
</protein>
<evidence type="ECO:0000313" key="11">
    <source>
        <dbReference type="EMBL" id="MDV7133914.1"/>
    </source>
</evidence>
<accession>A0ABU4ERN0</accession>
<dbReference type="PROSITE" id="PS00217">
    <property type="entry name" value="SUGAR_TRANSPORT_2"/>
    <property type="match status" value="1"/>
</dbReference>
<dbReference type="PANTHER" id="PTHR43528:SF1">
    <property type="entry name" value="ALPHA-KETOGLUTARATE PERMEASE"/>
    <property type="match status" value="1"/>
</dbReference>
<evidence type="ECO:0000256" key="8">
    <source>
        <dbReference type="ARBA" id="ARBA00023136"/>
    </source>
</evidence>
<dbReference type="InterPro" id="IPR005829">
    <property type="entry name" value="Sugar_transporter_CS"/>
</dbReference>
<sequence length="373" mass="38919">FLLQSAVATSCTSEIRVLRRPVESALALAIGLMGLATAAIGLLPSYATVGVAAPTLLLACRLIQGFSAGGEFAGAATFAVEHAPPGRRPLYLAVFAGSTSLGLVGATLTILAYRSMGADAFDGGGWRWPFLIGGALAIAGLLLRLGVEETPVFEAVAAQNQNSTRRFPMRELLVQHRRKVVTLFMFFACLGVLNHMMLGYMPTYLVMSAGISTDTALVLTTIAMVIPVPVVIALSGLVEKVGRRPFVRVGAVGTALALVPCYLLIGTGNLLVIGTALAILMMGASLLTTGLLPILELLPAQLRYVGTAVPYNLAYAVFAGTAPLVSQALVDSTGSELAPAFYGTAIALIACPFIFRGIPETKGADLRTGLQQR</sequence>
<feature type="transmembrane region" description="Helical" evidence="9">
    <location>
        <begin position="304"/>
        <end position="325"/>
    </location>
</feature>